<protein>
    <submittedName>
        <fullName evidence="1">Uncharacterized protein</fullName>
    </submittedName>
</protein>
<reference evidence="1" key="1">
    <citation type="submission" date="2020-03" db="EMBL/GenBank/DDBJ databases">
        <title>The deep terrestrial virosphere.</title>
        <authorList>
            <person name="Holmfeldt K."/>
            <person name="Nilsson E."/>
            <person name="Simone D."/>
            <person name="Lopez-Fernandez M."/>
            <person name="Wu X."/>
            <person name="de Brujin I."/>
            <person name="Lundin D."/>
            <person name="Andersson A."/>
            <person name="Bertilsson S."/>
            <person name="Dopson M."/>
        </authorList>
    </citation>
    <scope>NUCLEOTIDE SEQUENCE</scope>
    <source>
        <strain evidence="1">MM415B06840</strain>
    </source>
</reference>
<name>A0A6M3LU04_9ZZZZ</name>
<dbReference type="EMBL" id="MT143454">
    <property type="protein sequence ID" value="QJA97014.1"/>
    <property type="molecule type" value="Genomic_DNA"/>
</dbReference>
<gene>
    <name evidence="1" type="ORF">MM415B06840_0009</name>
</gene>
<sequence length="82" mass="9644">MCRGCEIKLKPYSKHENTYGYLGFLDKYHSVIQQMKDLNKLILDFENDISDTHQRSVVSRFRRKLIKLQKEIAKADTILNGV</sequence>
<dbReference type="AlphaFoldDB" id="A0A6M3LU04"/>
<proteinExistence type="predicted"/>
<evidence type="ECO:0000313" key="1">
    <source>
        <dbReference type="EMBL" id="QJA97014.1"/>
    </source>
</evidence>
<accession>A0A6M3LU04</accession>
<organism evidence="1">
    <name type="scientific">viral metagenome</name>
    <dbReference type="NCBI Taxonomy" id="1070528"/>
    <lineage>
        <taxon>unclassified sequences</taxon>
        <taxon>metagenomes</taxon>
        <taxon>organismal metagenomes</taxon>
    </lineage>
</organism>